<comment type="caution">
    <text evidence="2">The sequence shown here is derived from an EMBL/GenBank/DDBJ whole genome shotgun (WGS) entry which is preliminary data.</text>
</comment>
<name>A0A0M0HZP4_9VIBR</name>
<evidence type="ECO:0000256" key="1">
    <source>
        <dbReference type="SAM" id="Phobius"/>
    </source>
</evidence>
<reference evidence="3" key="1">
    <citation type="submission" date="2015-08" db="EMBL/GenBank/DDBJ databases">
        <title>Vibrio galatheae sp. nov., a novel member of the Vibrionaceae family isolated from the Solomon Islands.</title>
        <authorList>
            <person name="Giubergia S."/>
            <person name="Machado H."/>
            <person name="Mateiu R.V."/>
            <person name="Gram L."/>
        </authorList>
    </citation>
    <scope>NUCLEOTIDE SEQUENCE [LARGE SCALE GENOMIC DNA]</scope>
    <source>
        <strain evidence="3">DSM 19134</strain>
    </source>
</reference>
<evidence type="ECO:0000313" key="3">
    <source>
        <dbReference type="Proteomes" id="UP000037530"/>
    </source>
</evidence>
<dbReference type="Proteomes" id="UP000037530">
    <property type="component" value="Unassembled WGS sequence"/>
</dbReference>
<organism evidence="2 3">
    <name type="scientific">Vibrio hepatarius</name>
    <dbReference type="NCBI Taxonomy" id="171383"/>
    <lineage>
        <taxon>Bacteria</taxon>
        <taxon>Pseudomonadati</taxon>
        <taxon>Pseudomonadota</taxon>
        <taxon>Gammaproteobacteria</taxon>
        <taxon>Vibrionales</taxon>
        <taxon>Vibrionaceae</taxon>
        <taxon>Vibrio</taxon>
        <taxon>Vibrio oreintalis group</taxon>
    </lineage>
</organism>
<accession>A0A0M0HZP4</accession>
<dbReference type="STRING" id="171383.AKJ31_11705"/>
<keyword evidence="1" id="KW-1133">Transmembrane helix</keyword>
<keyword evidence="3" id="KW-1185">Reference proteome</keyword>
<sequence length="175" mass="19348">MNKQKGSITVEAALGLPILIMAVLTWVEVCVFTYSTALTDHALTIGVMKIKKQGNLYQSTKVDYERLLTAELKNSGGALWNAVTKQGSVQSSIQYLSGYQELVDCSLLPADERENCASGEGDSSNKPVAIYKLKYEYQPMFNFLMPNMEIRREIISIQENERCAFQMDGGGDCAG</sequence>
<gene>
    <name evidence="2" type="ORF">AKJ31_11705</name>
</gene>
<protein>
    <submittedName>
        <fullName evidence="2">Pilus assembly protein TadE</fullName>
    </submittedName>
</protein>
<feature type="transmembrane region" description="Helical" evidence="1">
    <location>
        <begin position="12"/>
        <end position="34"/>
    </location>
</feature>
<keyword evidence="1" id="KW-0472">Membrane</keyword>
<dbReference type="PATRIC" id="fig|171383.3.peg.2392"/>
<dbReference type="AlphaFoldDB" id="A0A0M0HZP4"/>
<dbReference type="RefSeq" id="WP_072161314.1">
    <property type="nucleotide sequence ID" value="NZ_LHPI01000009.1"/>
</dbReference>
<dbReference type="EMBL" id="LHPI01000009">
    <property type="protein sequence ID" value="KOO07546.1"/>
    <property type="molecule type" value="Genomic_DNA"/>
</dbReference>
<proteinExistence type="predicted"/>
<keyword evidence="1" id="KW-0812">Transmembrane</keyword>
<evidence type="ECO:0000313" key="2">
    <source>
        <dbReference type="EMBL" id="KOO07546.1"/>
    </source>
</evidence>